<dbReference type="SMART" id="SM00228">
    <property type="entry name" value="PDZ"/>
    <property type="match status" value="1"/>
</dbReference>
<dbReference type="PANTHER" id="PTHR31327:SF7">
    <property type="entry name" value="PDZ DOMAIN-CONTAINING PROTEIN"/>
    <property type="match status" value="1"/>
</dbReference>
<organism evidence="3 4">
    <name type="scientific">Mesorhabditis spiculigera</name>
    <dbReference type="NCBI Taxonomy" id="96644"/>
    <lineage>
        <taxon>Eukaryota</taxon>
        <taxon>Metazoa</taxon>
        <taxon>Ecdysozoa</taxon>
        <taxon>Nematoda</taxon>
        <taxon>Chromadorea</taxon>
        <taxon>Rhabditida</taxon>
        <taxon>Rhabditina</taxon>
        <taxon>Rhabditomorpha</taxon>
        <taxon>Rhabditoidea</taxon>
        <taxon>Rhabditidae</taxon>
        <taxon>Mesorhabditinae</taxon>
        <taxon>Mesorhabditis</taxon>
    </lineage>
</organism>
<dbReference type="InterPro" id="IPR001478">
    <property type="entry name" value="PDZ"/>
</dbReference>
<evidence type="ECO:0000313" key="4">
    <source>
        <dbReference type="Proteomes" id="UP001177023"/>
    </source>
</evidence>
<name>A0AA36GC09_9BILA</name>
<dbReference type="Proteomes" id="UP001177023">
    <property type="component" value="Unassembled WGS sequence"/>
</dbReference>
<dbReference type="AlphaFoldDB" id="A0AA36GC09"/>
<feature type="domain" description="PDZ" evidence="2">
    <location>
        <begin position="125"/>
        <end position="195"/>
    </location>
</feature>
<evidence type="ECO:0000313" key="3">
    <source>
        <dbReference type="EMBL" id="CAJ0586731.1"/>
    </source>
</evidence>
<reference evidence="3" key="1">
    <citation type="submission" date="2023-06" db="EMBL/GenBank/DDBJ databases">
        <authorList>
            <person name="Delattre M."/>
        </authorList>
    </citation>
    <scope>NUCLEOTIDE SEQUENCE</scope>
    <source>
        <strain evidence="3">AF72</strain>
    </source>
</reference>
<dbReference type="PANTHER" id="PTHR31327">
    <property type="entry name" value="SPERM MEIOSIS PDZ DOMAIN CONTAINING PROTEINS-RELATED"/>
    <property type="match status" value="1"/>
</dbReference>
<comment type="caution">
    <text evidence="3">The sequence shown here is derived from an EMBL/GenBank/DDBJ whole genome shotgun (WGS) entry which is preliminary data.</text>
</comment>
<evidence type="ECO:0000256" key="1">
    <source>
        <dbReference type="SAM" id="MobiDB-lite"/>
    </source>
</evidence>
<proteinExistence type="predicted"/>
<dbReference type="EMBL" id="CATQJA010002709">
    <property type="protein sequence ID" value="CAJ0586731.1"/>
    <property type="molecule type" value="Genomic_DNA"/>
</dbReference>
<dbReference type="Gene3D" id="2.30.42.10">
    <property type="match status" value="1"/>
</dbReference>
<feature type="compositionally biased region" description="Basic and acidic residues" evidence="1">
    <location>
        <begin position="261"/>
        <end position="281"/>
    </location>
</feature>
<dbReference type="InterPro" id="IPR040264">
    <property type="entry name" value="T15H9.4-like"/>
</dbReference>
<feature type="compositionally biased region" description="Polar residues" evidence="1">
    <location>
        <begin position="247"/>
        <end position="260"/>
    </location>
</feature>
<sequence>MLCAQRMSSPKAAASPGGRNREVVVKVGEEFGLGLEGTVVREITDNSPFKDKIPINSVIKKINDKDATPENIDDLLQPGDLKIVYGPEESAEVDAIPPEREKLIQGGRKEGFTYHFVEIIFKKGLKFGLGIKHYQNKVIVSKVDDGSLSALHLKVLDRIWDINGQAVSDKDVCRDLLVKSLQKNRKADMVIERPSTKEANETMQKALNASQMQPPSVAMGSDIREIVAKQQKRVESGHRPKSGGLLRNNNTPRARVNFQSNHKEVVIASDNEGKDLKKVGK</sequence>
<gene>
    <name evidence="3" type="ORF">MSPICULIGERA_LOCUS24719</name>
</gene>
<dbReference type="InterPro" id="IPR036034">
    <property type="entry name" value="PDZ_sf"/>
</dbReference>
<evidence type="ECO:0000259" key="2">
    <source>
        <dbReference type="SMART" id="SM00228"/>
    </source>
</evidence>
<keyword evidence="4" id="KW-1185">Reference proteome</keyword>
<protein>
    <recommendedName>
        <fullName evidence="2">PDZ domain-containing protein</fullName>
    </recommendedName>
</protein>
<dbReference type="SUPFAM" id="SSF50156">
    <property type="entry name" value="PDZ domain-like"/>
    <property type="match status" value="1"/>
</dbReference>
<feature type="region of interest" description="Disordered" evidence="1">
    <location>
        <begin position="231"/>
        <end position="281"/>
    </location>
</feature>
<feature type="non-terminal residue" evidence="3">
    <location>
        <position position="281"/>
    </location>
</feature>
<accession>A0AA36GC09</accession>